<protein>
    <submittedName>
        <fullName evidence="14">Voltage-gated potassium channel</fullName>
    </submittedName>
</protein>
<evidence type="ECO:0000256" key="11">
    <source>
        <dbReference type="ARBA" id="ARBA00023303"/>
    </source>
</evidence>
<evidence type="ECO:0000256" key="3">
    <source>
        <dbReference type="ARBA" id="ARBA00022538"/>
    </source>
</evidence>
<dbReference type="SUPFAM" id="SSF81324">
    <property type="entry name" value="Voltage-gated potassium channels"/>
    <property type="match status" value="1"/>
</dbReference>
<keyword evidence="5" id="KW-0631">Potassium channel</keyword>
<feature type="domain" description="Ion transport" evidence="13">
    <location>
        <begin position="26"/>
        <end position="234"/>
    </location>
</feature>
<dbReference type="Pfam" id="PF00520">
    <property type="entry name" value="Ion_trans"/>
    <property type="match status" value="1"/>
</dbReference>
<dbReference type="Proteomes" id="UP000243207">
    <property type="component" value="Chromosome I"/>
</dbReference>
<evidence type="ECO:0000256" key="10">
    <source>
        <dbReference type="ARBA" id="ARBA00023136"/>
    </source>
</evidence>
<dbReference type="InterPro" id="IPR027359">
    <property type="entry name" value="Volt_channel_dom_sf"/>
</dbReference>
<keyword evidence="4 12" id="KW-0812">Transmembrane</keyword>
<keyword evidence="2" id="KW-0813">Transport</keyword>
<comment type="subcellular location">
    <subcellularLocation>
        <location evidence="1">Membrane</location>
        <topology evidence="1">Multi-pass membrane protein</topology>
    </subcellularLocation>
</comment>
<dbReference type="Gene3D" id="1.10.287.70">
    <property type="match status" value="1"/>
</dbReference>
<evidence type="ECO:0000313" key="14">
    <source>
        <dbReference type="EMBL" id="SDS57326.1"/>
    </source>
</evidence>
<dbReference type="GO" id="GO:0005249">
    <property type="term" value="F:voltage-gated potassium channel activity"/>
    <property type="evidence" value="ECO:0007669"/>
    <property type="project" value="InterPro"/>
</dbReference>
<dbReference type="GO" id="GO:0001508">
    <property type="term" value="P:action potential"/>
    <property type="evidence" value="ECO:0007669"/>
    <property type="project" value="TreeGrafter"/>
</dbReference>
<keyword evidence="7" id="KW-0630">Potassium</keyword>
<evidence type="ECO:0000313" key="15">
    <source>
        <dbReference type="Proteomes" id="UP000243207"/>
    </source>
</evidence>
<dbReference type="OrthoDB" id="9799090at2"/>
<dbReference type="InterPro" id="IPR005821">
    <property type="entry name" value="Ion_trans_dom"/>
</dbReference>
<evidence type="ECO:0000256" key="7">
    <source>
        <dbReference type="ARBA" id="ARBA00022958"/>
    </source>
</evidence>
<dbReference type="PRINTS" id="PR00169">
    <property type="entry name" value="KCHANNEL"/>
</dbReference>
<proteinExistence type="predicted"/>
<keyword evidence="9" id="KW-0406">Ion transport</keyword>
<feature type="transmembrane region" description="Helical" evidence="12">
    <location>
        <begin position="57"/>
        <end position="79"/>
    </location>
</feature>
<dbReference type="Gene3D" id="1.20.120.350">
    <property type="entry name" value="Voltage-gated potassium channels. Chain C"/>
    <property type="match status" value="1"/>
</dbReference>
<dbReference type="GO" id="GO:0008076">
    <property type="term" value="C:voltage-gated potassium channel complex"/>
    <property type="evidence" value="ECO:0007669"/>
    <property type="project" value="InterPro"/>
</dbReference>
<evidence type="ECO:0000256" key="4">
    <source>
        <dbReference type="ARBA" id="ARBA00022692"/>
    </source>
</evidence>
<keyword evidence="11 14" id="KW-0407">Ion channel</keyword>
<evidence type="ECO:0000256" key="5">
    <source>
        <dbReference type="ARBA" id="ARBA00022826"/>
    </source>
</evidence>
<keyword evidence="6" id="KW-0851">Voltage-gated channel</keyword>
<evidence type="ECO:0000259" key="13">
    <source>
        <dbReference type="Pfam" id="PF00520"/>
    </source>
</evidence>
<keyword evidence="10 12" id="KW-0472">Membrane</keyword>
<keyword evidence="3" id="KW-0633">Potassium transport</keyword>
<dbReference type="EMBL" id="LT629736">
    <property type="protein sequence ID" value="SDS57326.1"/>
    <property type="molecule type" value="Genomic_DNA"/>
</dbReference>
<reference evidence="15" key="1">
    <citation type="submission" date="2016-10" db="EMBL/GenBank/DDBJ databases">
        <authorList>
            <person name="Varghese N."/>
            <person name="Submissions S."/>
        </authorList>
    </citation>
    <scope>NUCLEOTIDE SEQUENCE [LARGE SCALE GENOMIC DNA]</scope>
    <source>
        <strain evidence="15">NRRL B-51270</strain>
    </source>
</reference>
<dbReference type="PANTHER" id="PTHR11537:SF254">
    <property type="entry name" value="POTASSIUM VOLTAGE-GATED CHANNEL PROTEIN SHAB"/>
    <property type="match status" value="1"/>
</dbReference>
<evidence type="ECO:0000256" key="8">
    <source>
        <dbReference type="ARBA" id="ARBA00022989"/>
    </source>
</evidence>
<accession>A0A1H1TBF7</accession>
<name>A0A1H1TBF7_9GAMM</name>
<feature type="transmembrane region" description="Helical" evidence="12">
    <location>
        <begin position="155"/>
        <end position="174"/>
    </location>
</feature>
<dbReference type="RefSeq" id="WP_093393376.1">
    <property type="nucleotide sequence ID" value="NZ_LT629736.1"/>
</dbReference>
<feature type="transmembrane region" description="Helical" evidence="12">
    <location>
        <begin position="30"/>
        <end position="51"/>
    </location>
</feature>
<sequence length="283" mass="31668">MLEPGGVGLRTRLFQIIFESDTKAGKAFDIALAALIVLSVAVVMLDSVAAYHERYGLLFYGIEWLVTVLFTIELGVRIYCLQTPGRYLKSFYGVIDVLSILPTWLALFFPGAHMLVVVRLLRTLRLIRVLEMMSLAGQGRLLLEALRRSRGQITLFLFVVFMVVIIFSTLLYMIEPPEAGFTSIPKSVYWGIVTLTTVGYGDITPITPMGQFLSVLIMLTGYSIIALPVGVFSAEVINTLRAERYSDESCPGCGHARHEPDARYCKLCGTWLNEERRDPRQTS</sequence>
<feature type="transmembrane region" description="Helical" evidence="12">
    <location>
        <begin position="212"/>
        <end position="234"/>
    </location>
</feature>
<dbReference type="PANTHER" id="PTHR11537">
    <property type="entry name" value="VOLTAGE-GATED POTASSIUM CHANNEL"/>
    <property type="match status" value="1"/>
</dbReference>
<evidence type="ECO:0000256" key="9">
    <source>
        <dbReference type="ARBA" id="ARBA00023065"/>
    </source>
</evidence>
<evidence type="ECO:0000256" key="12">
    <source>
        <dbReference type="SAM" id="Phobius"/>
    </source>
</evidence>
<evidence type="ECO:0000256" key="6">
    <source>
        <dbReference type="ARBA" id="ARBA00022882"/>
    </source>
</evidence>
<dbReference type="STRING" id="487184.SAMN05216421_1772"/>
<dbReference type="AlphaFoldDB" id="A0A1H1TBF7"/>
<keyword evidence="8 12" id="KW-1133">Transmembrane helix</keyword>
<dbReference type="InterPro" id="IPR028325">
    <property type="entry name" value="VG_K_chnl"/>
</dbReference>
<keyword evidence="15" id="KW-1185">Reference proteome</keyword>
<feature type="transmembrane region" description="Helical" evidence="12">
    <location>
        <begin position="91"/>
        <end position="112"/>
    </location>
</feature>
<evidence type="ECO:0000256" key="1">
    <source>
        <dbReference type="ARBA" id="ARBA00004141"/>
    </source>
</evidence>
<evidence type="ECO:0000256" key="2">
    <source>
        <dbReference type="ARBA" id="ARBA00022448"/>
    </source>
</evidence>
<organism evidence="14 15">
    <name type="scientific">Halopseudomonas xinjiangensis</name>
    <dbReference type="NCBI Taxonomy" id="487184"/>
    <lineage>
        <taxon>Bacteria</taxon>
        <taxon>Pseudomonadati</taxon>
        <taxon>Pseudomonadota</taxon>
        <taxon>Gammaproteobacteria</taxon>
        <taxon>Pseudomonadales</taxon>
        <taxon>Pseudomonadaceae</taxon>
        <taxon>Halopseudomonas</taxon>
    </lineage>
</organism>
<gene>
    <name evidence="14" type="ORF">SAMN05216421_1772</name>
</gene>